<dbReference type="SUPFAM" id="SSF48264">
    <property type="entry name" value="Cytochrome P450"/>
    <property type="match status" value="1"/>
</dbReference>
<keyword evidence="1" id="KW-0472">Membrane</keyword>
<dbReference type="STRING" id="47427.A0A2H3CYT1"/>
<gene>
    <name evidence="2" type="ORF">ARMGADRAFT_977103</name>
</gene>
<dbReference type="EMBL" id="KZ293745">
    <property type="protein sequence ID" value="PBK80456.1"/>
    <property type="molecule type" value="Genomic_DNA"/>
</dbReference>
<protein>
    <recommendedName>
        <fullName evidence="4">Cytochrome P450</fullName>
    </recommendedName>
</protein>
<feature type="transmembrane region" description="Helical" evidence="1">
    <location>
        <begin position="27"/>
        <end position="48"/>
    </location>
</feature>
<dbReference type="Proteomes" id="UP000217790">
    <property type="component" value="Unassembled WGS sequence"/>
</dbReference>
<dbReference type="GO" id="GO:0004497">
    <property type="term" value="F:monooxygenase activity"/>
    <property type="evidence" value="ECO:0007669"/>
    <property type="project" value="InterPro"/>
</dbReference>
<keyword evidence="3" id="KW-1185">Reference proteome</keyword>
<keyword evidence="1" id="KW-1133">Transmembrane helix</keyword>
<accession>A0A2H3CYT1</accession>
<evidence type="ECO:0000256" key="1">
    <source>
        <dbReference type="SAM" id="Phobius"/>
    </source>
</evidence>
<sequence length="99" mass="11339">MPTLKKRAVVQVAYRLPPIMVFNLESLQVIALACTGYVLYLVASRLLFHPLRGFPGPRLAALTSWYQTYFECFCDGAFVDHLEKLHKIYGPVVRINPRE</sequence>
<evidence type="ECO:0008006" key="4">
    <source>
        <dbReference type="Google" id="ProtNLM"/>
    </source>
</evidence>
<keyword evidence="1" id="KW-0812">Transmembrane</keyword>
<dbReference type="OMA" id="IMVFNLE"/>
<evidence type="ECO:0000313" key="3">
    <source>
        <dbReference type="Proteomes" id="UP000217790"/>
    </source>
</evidence>
<organism evidence="2 3">
    <name type="scientific">Armillaria gallica</name>
    <name type="common">Bulbous honey fungus</name>
    <name type="synonym">Armillaria bulbosa</name>
    <dbReference type="NCBI Taxonomy" id="47427"/>
    <lineage>
        <taxon>Eukaryota</taxon>
        <taxon>Fungi</taxon>
        <taxon>Dikarya</taxon>
        <taxon>Basidiomycota</taxon>
        <taxon>Agaricomycotina</taxon>
        <taxon>Agaricomycetes</taxon>
        <taxon>Agaricomycetidae</taxon>
        <taxon>Agaricales</taxon>
        <taxon>Marasmiineae</taxon>
        <taxon>Physalacriaceae</taxon>
        <taxon>Armillaria</taxon>
    </lineage>
</organism>
<dbReference type="OrthoDB" id="1470350at2759"/>
<evidence type="ECO:0000313" key="2">
    <source>
        <dbReference type="EMBL" id="PBK80456.1"/>
    </source>
</evidence>
<dbReference type="GO" id="GO:0005506">
    <property type="term" value="F:iron ion binding"/>
    <property type="evidence" value="ECO:0007669"/>
    <property type="project" value="InterPro"/>
</dbReference>
<dbReference type="AlphaFoldDB" id="A0A2H3CYT1"/>
<dbReference type="GO" id="GO:0020037">
    <property type="term" value="F:heme binding"/>
    <property type="evidence" value="ECO:0007669"/>
    <property type="project" value="InterPro"/>
</dbReference>
<dbReference type="InterPro" id="IPR036396">
    <property type="entry name" value="Cyt_P450_sf"/>
</dbReference>
<name>A0A2H3CYT1_ARMGA</name>
<dbReference type="InParanoid" id="A0A2H3CYT1"/>
<feature type="non-terminal residue" evidence="2">
    <location>
        <position position="99"/>
    </location>
</feature>
<dbReference type="GO" id="GO:0016705">
    <property type="term" value="F:oxidoreductase activity, acting on paired donors, with incorporation or reduction of molecular oxygen"/>
    <property type="evidence" value="ECO:0007669"/>
    <property type="project" value="InterPro"/>
</dbReference>
<proteinExistence type="predicted"/>
<dbReference type="Gene3D" id="1.10.630.10">
    <property type="entry name" value="Cytochrome P450"/>
    <property type="match status" value="1"/>
</dbReference>
<reference evidence="3" key="1">
    <citation type="journal article" date="2017" name="Nat. Ecol. Evol.">
        <title>Genome expansion and lineage-specific genetic innovations in the forest pathogenic fungi Armillaria.</title>
        <authorList>
            <person name="Sipos G."/>
            <person name="Prasanna A.N."/>
            <person name="Walter M.C."/>
            <person name="O'Connor E."/>
            <person name="Balint B."/>
            <person name="Krizsan K."/>
            <person name="Kiss B."/>
            <person name="Hess J."/>
            <person name="Varga T."/>
            <person name="Slot J."/>
            <person name="Riley R."/>
            <person name="Boka B."/>
            <person name="Rigling D."/>
            <person name="Barry K."/>
            <person name="Lee J."/>
            <person name="Mihaltcheva S."/>
            <person name="LaButti K."/>
            <person name="Lipzen A."/>
            <person name="Waldron R."/>
            <person name="Moloney N.M."/>
            <person name="Sperisen C."/>
            <person name="Kredics L."/>
            <person name="Vagvoelgyi C."/>
            <person name="Patrignani A."/>
            <person name="Fitzpatrick D."/>
            <person name="Nagy I."/>
            <person name="Doyle S."/>
            <person name="Anderson J.B."/>
            <person name="Grigoriev I.V."/>
            <person name="Gueldener U."/>
            <person name="Muensterkoetter M."/>
            <person name="Nagy L.G."/>
        </authorList>
    </citation>
    <scope>NUCLEOTIDE SEQUENCE [LARGE SCALE GENOMIC DNA]</scope>
    <source>
        <strain evidence="3">Ar21-2</strain>
    </source>
</reference>